<dbReference type="AlphaFoldDB" id="A0A6F9DCZ9"/>
<feature type="region of interest" description="Disordered" evidence="10">
    <location>
        <begin position="134"/>
        <end position="178"/>
    </location>
</feature>
<dbReference type="InterPro" id="IPR013092">
    <property type="entry name" value="Connexin_N"/>
</dbReference>
<keyword evidence="5 9" id="KW-0303">Gap junction</keyword>
<feature type="region of interest" description="Disordered" evidence="10">
    <location>
        <begin position="342"/>
        <end position="370"/>
    </location>
</feature>
<evidence type="ECO:0000256" key="1">
    <source>
        <dbReference type="ARBA" id="ARBA00004610"/>
    </source>
</evidence>
<feature type="domain" description="Connexin N-terminal" evidence="12">
    <location>
        <begin position="42"/>
        <end position="75"/>
    </location>
</feature>
<keyword evidence="6" id="KW-0965">Cell junction</keyword>
<feature type="region of interest" description="Disordered" evidence="10">
    <location>
        <begin position="110"/>
        <end position="129"/>
    </location>
</feature>
<evidence type="ECO:0000256" key="10">
    <source>
        <dbReference type="SAM" id="MobiDB-lite"/>
    </source>
</evidence>
<keyword evidence="4 9" id="KW-0812">Transmembrane</keyword>
<evidence type="ECO:0000256" key="9">
    <source>
        <dbReference type="RuleBase" id="RU000630"/>
    </source>
</evidence>
<comment type="subcellular location">
    <subcellularLocation>
        <location evidence="1">Cell junction</location>
        <location evidence="1">Gap junction</location>
    </subcellularLocation>
    <subcellularLocation>
        <location evidence="2 9">Cell membrane</location>
        <topology evidence="2 9">Multi-pass membrane protein</topology>
    </subcellularLocation>
</comment>
<dbReference type="PRINTS" id="PR00206">
    <property type="entry name" value="CONNEXIN"/>
</dbReference>
<feature type="compositionally biased region" description="Basic and acidic residues" evidence="10">
    <location>
        <begin position="149"/>
        <end position="163"/>
    </location>
</feature>
<dbReference type="GO" id="GO:0005243">
    <property type="term" value="F:gap junction channel activity"/>
    <property type="evidence" value="ECO:0007669"/>
    <property type="project" value="TreeGrafter"/>
</dbReference>
<name>A0A6F9DCZ9_9ASCI</name>
<evidence type="ECO:0000256" key="4">
    <source>
        <dbReference type="ARBA" id="ARBA00022692"/>
    </source>
</evidence>
<dbReference type="InterPro" id="IPR038359">
    <property type="entry name" value="Connexin_N_sf"/>
</dbReference>
<keyword evidence="8 11" id="KW-0472">Membrane</keyword>
<dbReference type="Pfam" id="PF00029">
    <property type="entry name" value="Connexin"/>
    <property type="match status" value="1"/>
</dbReference>
<dbReference type="InterPro" id="IPR000500">
    <property type="entry name" value="Connexin"/>
</dbReference>
<gene>
    <name evidence="14" type="primary">Gjd2</name>
</gene>
<dbReference type="PANTHER" id="PTHR11984">
    <property type="entry name" value="CONNEXIN"/>
    <property type="match status" value="1"/>
</dbReference>
<evidence type="ECO:0000256" key="11">
    <source>
        <dbReference type="SAM" id="Phobius"/>
    </source>
</evidence>
<accession>A0A6F9DCZ9</accession>
<evidence type="ECO:0000256" key="2">
    <source>
        <dbReference type="ARBA" id="ARBA00004651"/>
    </source>
</evidence>
<comment type="similarity">
    <text evidence="9">Belongs to the connexin family.</text>
</comment>
<feature type="domain" description="Connexin cysteine-rich" evidence="13">
    <location>
        <begin position="223"/>
        <end position="289"/>
    </location>
</feature>
<evidence type="ECO:0000256" key="3">
    <source>
        <dbReference type="ARBA" id="ARBA00022475"/>
    </source>
</evidence>
<evidence type="ECO:0000256" key="5">
    <source>
        <dbReference type="ARBA" id="ARBA00022868"/>
    </source>
</evidence>
<comment type="function">
    <text evidence="9">One gap junction consists of a cluster of closely packed pairs of transmembrane channels, the connexons, through which materials of low MW diffuse from one cell to a neighboring cell.</text>
</comment>
<keyword evidence="7 11" id="KW-1133">Transmembrane helix</keyword>
<dbReference type="SMART" id="SM01089">
    <property type="entry name" value="Connexin_CCC"/>
    <property type="match status" value="1"/>
</dbReference>
<dbReference type="GO" id="GO:0007267">
    <property type="term" value="P:cell-cell signaling"/>
    <property type="evidence" value="ECO:0007669"/>
    <property type="project" value="TreeGrafter"/>
</dbReference>
<evidence type="ECO:0000259" key="12">
    <source>
        <dbReference type="SMART" id="SM00037"/>
    </source>
</evidence>
<dbReference type="InterPro" id="IPR019570">
    <property type="entry name" value="Connexin_CCC"/>
</dbReference>
<evidence type="ECO:0000256" key="6">
    <source>
        <dbReference type="ARBA" id="ARBA00022949"/>
    </source>
</evidence>
<protein>
    <recommendedName>
        <fullName evidence="9">Gap junction protein</fullName>
    </recommendedName>
</protein>
<organism evidence="14">
    <name type="scientific">Phallusia mammillata</name>
    <dbReference type="NCBI Taxonomy" id="59560"/>
    <lineage>
        <taxon>Eukaryota</taxon>
        <taxon>Metazoa</taxon>
        <taxon>Chordata</taxon>
        <taxon>Tunicata</taxon>
        <taxon>Ascidiacea</taxon>
        <taxon>Phlebobranchia</taxon>
        <taxon>Ascidiidae</taxon>
        <taxon>Phallusia</taxon>
    </lineage>
</organism>
<comment type="subunit">
    <text evidence="9">A connexon is composed of a hexamer of connexins.</text>
</comment>
<feature type="transmembrane region" description="Helical" evidence="11">
    <location>
        <begin position="266"/>
        <end position="291"/>
    </location>
</feature>
<evidence type="ECO:0000256" key="7">
    <source>
        <dbReference type="ARBA" id="ARBA00022989"/>
    </source>
</evidence>
<proteinExistence type="evidence at transcript level"/>
<dbReference type="InterPro" id="IPR017990">
    <property type="entry name" value="Connexin_CS"/>
</dbReference>
<feature type="compositionally biased region" description="Basic residues" evidence="10">
    <location>
        <begin position="164"/>
        <end position="174"/>
    </location>
</feature>
<feature type="transmembrane region" description="Helical" evidence="11">
    <location>
        <begin position="210"/>
        <end position="234"/>
    </location>
</feature>
<dbReference type="PROSITE" id="PS00408">
    <property type="entry name" value="CONNEXINS_2"/>
    <property type="match status" value="1"/>
</dbReference>
<dbReference type="GO" id="GO:0005922">
    <property type="term" value="C:connexin complex"/>
    <property type="evidence" value="ECO:0007669"/>
    <property type="project" value="InterPro"/>
</dbReference>
<sequence length="370" mass="43301">MSWALLEKMLSEVATHSTLLGKYWFSFLFIFRVIVVLSVGDKVYGDEQSKFVCNTLQPGCDNICFNQFSPISHIRFWAMQILLVCLPSIVFIVWAMHALNIAKEKREKLEKEQQQADAATEPLARDPEMRTNLRQRYPDAPPKYNGIEHSNEKKSESKDEKSEKKKKNRKRSSRRNTEAEYNNVPVAEVIPMRSVMPAPETKKVKDPPILAAYVTHIVFRMGIEASFIALQYILFQFYVPEMYRCEGYPCPQRVECFVSRPMEKNIFLYFMYVISSICLFMDFLELKYFGFRKIRQLFRRKNNKHGEDYLSAFESRWHRDPVLAGRFQMAGRGYGLRRHRDMSITDPENDQDDNDAYNSVETSDDGSGFE</sequence>
<evidence type="ECO:0000256" key="8">
    <source>
        <dbReference type="ARBA" id="ARBA00023136"/>
    </source>
</evidence>
<feature type="transmembrane region" description="Helical" evidence="11">
    <location>
        <begin position="76"/>
        <end position="99"/>
    </location>
</feature>
<evidence type="ECO:0000259" key="13">
    <source>
        <dbReference type="SMART" id="SM01089"/>
    </source>
</evidence>
<reference evidence="14" key="1">
    <citation type="submission" date="2020-04" db="EMBL/GenBank/DDBJ databases">
        <authorList>
            <person name="Neveu A P."/>
        </authorList>
    </citation>
    <scope>NUCLEOTIDE SEQUENCE</scope>
    <source>
        <tissue evidence="14">Whole embryo</tissue>
    </source>
</reference>
<keyword evidence="3" id="KW-1003">Cell membrane</keyword>
<feature type="transmembrane region" description="Helical" evidence="11">
    <location>
        <begin position="21"/>
        <end position="40"/>
    </location>
</feature>
<dbReference type="PANTHER" id="PTHR11984:SF53">
    <property type="entry name" value="GAP JUNCTION PROTEIN"/>
    <property type="match status" value="1"/>
</dbReference>
<dbReference type="EMBL" id="LR785445">
    <property type="protein sequence ID" value="CAB3249157.1"/>
    <property type="molecule type" value="mRNA"/>
</dbReference>
<evidence type="ECO:0000313" key="14">
    <source>
        <dbReference type="EMBL" id="CAB3249157.1"/>
    </source>
</evidence>
<dbReference type="Gene3D" id="1.20.1440.80">
    <property type="entry name" value="Gap junction channel protein cysteine-rich domain"/>
    <property type="match status" value="1"/>
</dbReference>
<dbReference type="SMART" id="SM00037">
    <property type="entry name" value="CNX"/>
    <property type="match status" value="1"/>
</dbReference>